<sequence>MDLNAWFDKGMSSETYIEAMTKNKDNLLHIYDKFVLPENVDYDNIANRQLRAIVLTEDWCGDAMLNVPILLKIAEKTGIEVSFLLRDSNLELMDQYLTNGKSRSIPIFIFIDPAGNEVAKWGPRAPEVQSFVDDARSKLPKQDDPAFEEKQKEMIADFTKTYRQDQTIWNAVFHSIMETIAK</sequence>
<protein>
    <submittedName>
        <fullName evidence="1">Thioredoxin family protein</fullName>
    </submittedName>
</protein>
<dbReference type="Gene3D" id="3.40.30.10">
    <property type="entry name" value="Glutaredoxin"/>
    <property type="match status" value="1"/>
</dbReference>
<keyword evidence="2" id="KW-1185">Reference proteome</keyword>
<reference evidence="1 2" key="1">
    <citation type="submission" date="2023-10" db="EMBL/GenBank/DDBJ databases">
        <title>179-bfca-hs.</title>
        <authorList>
            <person name="Miliotis G."/>
            <person name="Sengupta P."/>
            <person name="Hameed A."/>
            <person name="Chuvochina M."/>
            <person name="Mcdonagh F."/>
            <person name="Simpson A.C."/>
            <person name="Singh N.K."/>
            <person name="Rekha P.D."/>
            <person name="Raman K."/>
            <person name="Hugenholtz P."/>
            <person name="Venkateswaran K."/>
        </authorList>
    </citation>
    <scope>NUCLEOTIDE SEQUENCE [LARGE SCALE GENOMIC DNA]</scope>
    <source>
        <strain evidence="1 2">179-BFC-A-HS</strain>
    </source>
</reference>
<evidence type="ECO:0000313" key="2">
    <source>
        <dbReference type="Proteomes" id="UP001228376"/>
    </source>
</evidence>
<dbReference type="Pfam" id="PF14595">
    <property type="entry name" value="Thioredoxin_9"/>
    <property type="match status" value="1"/>
</dbReference>
<accession>A0ABU5CGC3</accession>
<gene>
    <name evidence="1" type="ORF">P5G51_007440</name>
</gene>
<organism evidence="1 2">
    <name type="scientific">Tigheibacillus jepli</name>
    <dbReference type="NCBI Taxonomy" id="3035914"/>
    <lineage>
        <taxon>Bacteria</taxon>
        <taxon>Bacillati</taxon>
        <taxon>Bacillota</taxon>
        <taxon>Bacilli</taxon>
        <taxon>Bacillales</taxon>
        <taxon>Bacillaceae</taxon>
        <taxon>Tigheibacillus</taxon>
    </lineage>
</organism>
<name>A0ABU5CGC3_9BACI</name>
<dbReference type="RefSeq" id="WP_306065649.1">
    <property type="nucleotide sequence ID" value="NZ_JAROCA020000001.1"/>
</dbReference>
<comment type="caution">
    <text evidence="1">The sequence shown here is derived from an EMBL/GenBank/DDBJ whole genome shotgun (WGS) entry which is preliminary data.</text>
</comment>
<evidence type="ECO:0000313" key="1">
    <source>
        <dbReference type="EMBL" id="MDY0405260.1"/>
    </source>
</evidence>
<dbReference type="EMBL" id="JAROCA020000001">
    <property type="protein sequence ID" value="MDY0405260.1"/>
    <property type="molecule type" value="Genomic_DNA"/>
</dbReference>
<dbReference type="Proteomes" id="UP001228376">
    <property type="component" value="Unassembled WGS sequence"/>
</dbReference>
<dbReference type="SUPFAM" id="SSF52833">
    <property type="entry name" value="Thioredoxin-like"/>
    <property type="match status" value="1"/>
</dbReference>
<dbReference type="InterPro" id="IPR036249">
    <property type="entry name" value="Thioredoxin-like_sf"/>
</dbReference>
<proteinExistence type="predicted"/>